<reference evidence="1" key="2">
    <citation type="submission" date="2015-06" db="UniProtKB">
        <authorList>
            <consortium name="EnsemblPlants"/>
        </authorList>
    </citation>
    <scope>IDENTIFICATION</scope>
    <source>
        <strain evidence="1">DM1-3 516 R44</strain>
    </source>
</reference>
<dbReference type="Proteomes" id="UP000011115">
    <property type="component" value="Unassembled WGS sequence"/>
</dbReference>
<evidence type="ECO:0000313" key="1">
    <source>
        <dbReference type="EnsemblPlants" id="PGSC0003DMT400067846"/>
    </source>
</evidence>
<dbReference type="InParanoid" id="M1CHY5"/>
<evidence type="ECO:0000313" key="2">
    <source>
        <dbReference type="Proteomes" id="UP000011115"/>
    </source>
</evidence>
<dbReference type="AlphaFoldDB" id="M1CHY5"/>
<dbReference type="PaxDb" id="4113-PGSC0003DMT400067846"/>
<protein>
    <submittedName>
        <fullName evidence="1">NT4</fullName>
    </submittedName>
</protein>
<dbReference type="EnsemblPlants" id="PGSC0003DMT400067846">
    <property type="protein sequence ID" value="PGSC0003DMT400067846"/>
    <property type="gene ID" value="PGSC0003DMG402026387"/>
</dbReference>
<keyword evidence="2" id="KW-1185">Reference proteome</keyword>
<dbReference type="Gramene" id="PGSC0003DMT400067846">
    <property type="protein sequence ID" value="PGSC0003DMT400067846"/>
    <property type="gene ID" value="PGSC0003DMG402026387"/>
</dbReference>
<proteinExistence type="predicted"/>
<accession>M1CHY5</accession>
<dbReference type="HOGENOM" id="CLU_2836187_0_0_1"/>
<name>M1CHY5_SOLTU</name>
<organism evidence="1 2">
    <name type="scientific">Solanum tuberosum</name>
    <name type="common">Potato</name>
    <dbReference type="NCBI Taxonomy" id="4113"/>
    <lineage>
        <taxon>Eukaryota</taxon>
        <taxon>Viridiplantae</taxon>
        <taxon>Streptophyta</taxon>
        <taxon>Embryophyta</taxon>
        <taxon>Tracheophyta</taxon>
        <taxon>Spermatophyta</taxon>
        <taxon>Magnoliopsida</taxon>
        <taxon>eudicotyledons</taxon>
        <taxon>Gunneridae</taxon>
        <taxon>Pentapetalae</taxon>
        <taxon>asterids</taxon>
        <taxon>lamiids</taxon>
        <taxon>Solanales</taxon>
        <taxon>Solanaceae</taxon>
        <taxon>Solanoideae</taxon>
        <taxon>Solaneae</taxon>
        <taxon>Solanum</taxon>
    </lineage>
</organism>
<reference evidence="2" key="1">
    <citation type="journal article" date="2011" name="Nature">
        <title>Genome sequence and analysis of the tuber crop potato.</title>
        <authorList>
            <consortium name="The Potato Genome Sequencing Consortium"/>
        </authorList>
    </citation>
    <scope>NUCLEOTIDE SEQUENCE [LARGE SCALE GENOMIC DNA]</scope>
    <source>
        <strain evidence="2">cv. DM1-3 516 R44</strain>
    </source>
</reference>
<sequence length="66" mass="7356">MEAHMSIKLQAFHVKMLHLIIQGKKGCTTYFISPSPLYILMAQITQPFTPTITLTGTAVRAHPLFA</sequence>